<evidence type="ECO:0000313" key="7">
    <source>
        <dbReference type="EMBL" id="KAK8442656.1"/>
    </source>
</evidence>
<reference evidence="8" key="2">
    <citation type="submission" date="2017-11" db="EMBL/GenBank/DDBJ databases">
        <title>Candida auris genome assembly and annotation.</title>
        <authorList>
            <person name="Munoz J.F."/>
            <person name="Gade L.G."/>
            <person name="Chow N.A."/>
            <person name="Litvintseva A.P."/>
            <person name="Loparev V.N."/>
            <person name="Cuomo C.A."/>
        </authorList>
    </citation>
    <scope>NUCLEOTIDE SEQUENCE</scope>
    <source>
        <strain evidence="8">B8441</strain>
    </source>
</reference>
<reference evidence="8 9" key="1">
    <citation type="journal article" date="2017" name="Clin. Infect. Dis.">
        <title>Simultaneous emergence of multidrug-resistant Candida auris on 3 continents confirmed by whole-genome sequencing and epidemiological analyses.</title>
        <authorList>
            <person name="Lockhart S.R."/>
            <person name="Etienne K.A."/>
            <person name="Vallabhaneni S."/>
            <person name="Farooqi J."/>
            <person name="Chowdhary A."/>
            <person name="Govender N.P."/>
            <person name="Colombo A.L."/>
            <person name="Calvo B."/>
            <person name="Cuomo C.A."/>
            <person name="Desjardins C.A."/>
            <person name="Berkow E.L."/>
            <person name="Castanheira M."/>
            <person name="Magobo R.E."/>
            <person name="Jabeen K."/>
            <person name="Asghar R.J."/>
            <person name="Meis J.F."/>
            <person name="Jackson B."/>
            <person name="Chiller T."/>
            <person name="Litvintseva A.P."/>
        </authorList>
    </citation>
    <scope>NUCLEOTIDE SEQUENCE [LARGE SCALE GENOMIC DNA]</scope>
    <source>
        <strain evidence="8 9">B8441</strain>
    </source>
</reference>
<dbReference type="InterPro" id="IPR026635">
    <property type="entry name" value="Efm4/METTL10"/>
</dbReference>
<dbReference type="GO" id="GO:0016279">
    <property type="term" value="F:protein-lysine N-methyltransferase activity"/>
    <property type="evidence" value="ECO:0007669"/>
    <property type="project" value="UniProtKB-UniRule"/>
</dbReference>
<reference evidence="7 9" key="3">
    <citation type="journal article" date="2018" name="Nat. Commun.">
        <title>Genomic insights into multidrug-resistance, mating and virulence in Candida auris and related emerging species.</title>
        <authorList>
            <person name="Munoz J.F."/>
            <person name="Gade L."/>
            <person name="Chow N.A."/>
            <person name="Loparev V.N."/>
            <person name="Juieng P."/>
            <person name="Berkow E.L."/>
            <person name="Farrer R.A."/>
            <person name="Litvintseva A.P."/>
            <person name="Cuomo C.A."/>
        </authorList>
    </citation>
    <scope>GENOME REANNOTATION</scope>
    <source>
        <strain evidence="7 9">B8441</strain>
    </source>
</reference>
<dbReference type="EMBL" id="PEKT02000007">
    <property type="protein sequence ID" value="PIS51550.1"/>
    <property type="molecule type" value="Genomic_DNA"/>
</dbReference>
<dbReference type="VEuPathDB" id="FungiDB:CJJ09_000965"/>
<organism evidence="8">
    <name type="scientific">Candidozyma auris</name>
    <name type="common">Yeast</name>
    <name type="synonym">Candida auris</name>
    <dbReference type="NCBI Taxonomy" id="498019"/>
    <lineage>
        <taxon>Eukaryota</taxon>
        <taxon>Fungi</taxon>
        <taxon>Dikarya</taxon>
        <taxon>Ascomycota</taxon>
        <taxon>Saccharomycotina</taxon>
        <taxon>Pichiomycetes</taxon>
        <taxon>Metschnikowiaceae</taxon>
        <taxon>Candidozyma</taxon>
    </lineage>
</organism>
<gene>
    <name evidence="5" type="primary">EFM4</name>
    <name evidence="8" type="ORF">B9J08_003141</name>
    <name evidence="7" type="ORF">B9J08_00999</name>
</gene>
<dbReference type="STRING" id="498019.A0A2H0ZS98"/>
<dbReference type="Proteomes" id="UP000230249">
    <property type="component" value="Unassembled WGS sequence"/>
</dbReference>
<accession>A0A5Q7YE49</accession>
<keyword evidence="9" id="KW-1185">Reference proteome</keyword>
<dbReference type="AlphaFoldDB" id="A0A2H0ZS98"/>
<keyword evidence="1 5" id="KW-0963">Cytoplasm</keyword>
<dbReference type="VEuPathDB" id="FungiDB:CJI96_0001675"/>
<evidence type="ECO:0000256" key="4">
    <source>
        <dbReference type="ARBA" id="ARBA00022691"/>
    </source>
</evidence>
<evidence type="ECO:0000313" key="8">
    <source>
        <dbReference type="EMBL" id="PIS51550.1"/>
    </source>
</evidence>
<dbReference type="PANTHER" id="PTHR12843">
    <property type="entry name" value="PROTEIN-LYSINE N-METHYLTRANSFERASE METTL10"/>
    <property type="match status" value="1"/>
</dbReference>
<evidence type="ECO:0000256" key="5">
    <source>
        <dbReference type="HAMAP-Rule" id="MF_03188"/>
    </source>
</evidence>
<dbReference type="VEuPathDB" id="FungiDB:QG37_05299"/>
<dbReference type="OMA" id="PTPSFQF"/>
<proteinExistence type="inferred from homology"/>
<reference evidence="7" key="4">
    <citation type="submission" date="2024-03" db="EMBL/GenBank/DDBJ databases">
        <title>Improved genome assembly of Candida auris strain B8441 and annotation of B11205.</title>
        <authorList>
            <person name="Cauldron N.C."/>
            <person name="Shea T."/>
            <person name="Cuomo C.A."/>
        </authorList>
    </citation>
    <scope>NUCLEOTIDE SEQUENCE</scope>
    <source>
        <strain evidence="7">B8441</strain>
    </source>
</reference>
<dbReference type="Gene3D" id="3.40.50.150">
    <property type="entry name" value="Vaccinia Virus protein VP39"/>
    <property type="match status" value="1"/>
</dbReference>
<feature type="domain" description="Methyltransferase" evidence="6">
    <location>
        <begin position="67"/>
        <end position="229"/>
    </location>
</feature>
<evidence type="ECO:0000259" key="6">
    <source>
        <dbReference type="Pfam" id="PF13847"/>
    </source>
</evidence>
<dbReference type="VEuPathDB" id="FungiDB:CJJ07_001318"/>
<dbReference type="PANTHER" id="PTHR12843:SF5">
    <property type="entry name" value="EEF1A LYSINE METHYLTRANSFERASE 2"/>
    <property type="match status" value="1"/>
</dbReference>
<dbReference type="HAMAP" id="MF_03188">
    <property type="entry name" value="Methyltr_EFM4"/>
    <property type="match status" value="1"/>
</dbReference>
<evidence type="ECO:0000256" key="3">
    <source>
        <dbReference type="ARBA" id="ARBA00022679"/>
    </source>
</evidence>
<comment type="similarity">
    <text evidence="5">Belongs to the class I-like SAM-binding methyltransferase superfamily. EFM4 family.</text>
</comment>
<comment type="function">
    <text evidence="5">S-adenosyl-L-methionine-dependent protein-lysine N-methyltransferase that mono- and dimethylates elongation factor 1-alpha at 'Lys-316'. May play a role in intracellular transport.</text>
</comment>
<dbReference type="GO" id="GO:0032259">
    <property type="term" value="P:methylation"/>
    <property type="evidence" value="ECO:0007669"/>
    <property type="project" value="UniProtKB-KW"/>
</dbReference>
<dbReference type="InterPro" id="IPR029063">
    <property type="entry name" value="SAM-dependent_MTases_sf"/>
</dbReference>
<dbReference type="SUPFAM" id="SSF53335">
    <property type="entry name" value="S-adenosyl-L-methionine-dependent methyltransferases"/>
    <property type="match status" value="1"/>
</dbReference>
<dbReference type="InterPro" id="IPR025714">
    <property type="entry name" value="Methyltranfer_dom"/>
</dbReference>
<dbReference type="Pfam" id="PF13847">
    <property type="entry name" value="Methyltransf_31"/>
    <property type="match status" value="1"/>
</dbReference>
<evidence type="ECO:0000256" key="2">
    <source>
        <dbReference type="ARBA" id="ARBA00022603"/>
    </source>
</evidence>
<dbReference type="VEuPathDB" id="FungiDB:B9J08_003141"/>
<name>A0A2H0ZS98_CANAR</name>
<accession>A0A2H0ZS98</accession>
<keyword evidence="4 5" id="KW-0949">S-adenosyl-L-methionine</keyword>
<evidence type="ECO:0000256" key="1">
    <source>
        <dbReference type="ARBA" id="ARBA00022490"/>
    </source>
</evidence>
<comment type="subcellular location">
    <subcellularLocation>
        <location evidence="5">Cytoplasm</location>
    </subcellularLocation>
</comment>
<dbReference type="GO" id="GO:0016192">
    <property type="term" value="P:vesicle-mediated transport"/>
    <property type="evidence" value="ECO:0007669"/>
    <property type="project" value="UniProtKB-UniRule"/>
</dbReference>
<dbReference type="CDD" id="cd02440">
    <property type="entry name" value="AdoMet_MTases"/>
    <property type="match status" value="1"/>
</dbReference>
<keyword evidence="3 5" id="KW-0808">Transferase</keyword>
<keyword evidence="5" id="KW-0813">Transport</keyword>
<dbReference type="VEuPathDB" id="FungiDB:CJI97_003213"/>
<dbReference type="GO" id="GO:0005737">
    <property type="term" value="C:cytoplasm"/>
    <property type="evidence" value="ECO:0007669"/>
    <property type="project" value="UniProtKB-SubCell"/>
</dbReference>
<evidence type="ECO:0000313" key="9">
    <source>
        <dbReference type="Proteomes" id="UP000230249"/>
    </source>
</evidence>
<dbReference type="EMBL" id="PEKT03000001">
    <property type="protein sequence ID" value="KAK8442656.1"/>
    <property type="molecule type" value="Genomic_DNA"/>
</dbReference>
<comment type="caution">
    <text evidence="8">The sequence shown here is derived from an EMBL/GenBank/DDBJ whole genome shotgun (WGS) entry which is preliminary data.</text>
</comment>
<protein>
    <recommendedName>
        <fullName evidence="5">Protein-lysine N-methyltransferase EFM4</fullName>
        <ecNumber evidence="5">2.1.1.-</ecNumber>
    </recommendedName>
    <alternativeName>
        <fullName evidence="5">Elongation factor methyltransferase 4</fullName>
    </alternativeName>
</protein>
<sequence length="245" mass="27873">MSEEIRLNDSKLGTKEYWDEFYKKEIENFNENDEDTGENWFDDSDAERRVIKFFIDLIEADHFGDAKELSILDLGTGNGHFLFELNQEVCDQDVAVSLLNTGIDYSPQSINFAKTIAEKKYSDKSYNFEEVNFISRDCKYLEENAGKFDVIFDKGTLDAIALNNDPVKGFNGKIGVEVYPLQVIKLMKPGSLLIITSCNFTEDELTRVITSSQDRLSVQQKVEYPSFQFGGHKGSAICTIAFVKK</sequence>
<keyword evidence="2 5" id="KW-0489">Methyltransferase</keyword>
<dbReference type="EC" id="2.1.1.-" evidence="5"/>